<evidence type="ECO:0000313" key="17">
    <source>
        <dbReference type="Proteomes" id="UP000236161"/>
    </source>
</evidence>
<accession>A0A2I0BEA9</accession>
<evidence type="ECO:0000256" key="9">
    <source>
        <dbReference type="ARBA" id="ARBA00023136"/>
    </source>
</evidence>
<proteinExistence type="predicted"/>
<dbReference type="PANTHER" id="PTHR48056">
    <property type="entry name" value="LRR RECEPTOR-LIKE SERINE/THREONINE-PROTEIN KINASE-RELATED"/>
    <property type="match status" value="1"/>
</dbReference>
<evidence type="ECO:0000256" key="1">
    <source>
        <dbReference type="ARBA" id="ARBA00004162"/>
    </source>
</evidence>
<evidence type="ECO:0000256" key="2">
    <source>
        <dbReference type="ARBA" id="ARBA00022614"/>
    </source>
</evidence>
<keyword evidence="10 16" id="KW-0675">Receptor</keyword>
<dbReference type="FunFam" id="3.80.10.10:FF:000413">
    <property type="entry name" value="Inactive leucine-rich repeat receptor-like protein kinase"/>
    <property type="match status" value="1"/>
</dbReference>
<keyword evidence="6 12" id="KW-0547">Nucleotide-binding</keyword>
<dbReference type="FunFam" id="3.80.10.10:FF:000317">
    <property type="entry name" value="Inactive leucine-rich repeat receptor-like protein kinase"/>
    <property type="match status" value="1"/>
</dbReference>
<dbReference type="PANTHER" id="PTHR48056:SF39">
    <property type="entry name" value="PROTEIN KINASE DOMAIN-CONTAINING PROTEIN"/>
    <property type="match status" value="1"/>
</dbReference>
<feature type="transmembrane region" description="Helical" evidence="13">
    <location>
        <begin position="627"/>
        <end position="652"/>
    </location>
</feature>
<keyword evidence="17" id="KW-1185">Reference proteome</keyword>
<dbReference type="PROSITE" id="PS50011">
    <property type="entry name" value="PROTEIN_KINASE_DOM"/>
    <property type="match status" value="1"/>
</dbReference>
<dbReference type="InterPro" id="IPR017441">
    <property type="entry name" value="Protein_kinase_ATP_BS"/>
</dbReference>
<feature type="chain" id="PRO_5014148545" evidence="14">
    <location>
        <begin position="26"/>
        <end position="999"/>
    </location>
</feature>
<keyword evidence="7 12" id="KW-0067">ATP-binding</keyword>
<keyword evidence="8 13" id="KW-1133">Transmembrane helix</keyword>
<dbReference type="InterPro" id="IPR032675">
    <property type="entry name" value="LRR_dom_sf"/>
</dbReference>
<dbReference type="GO" id="GO:0033612">
    <property type="term" value="F:receptor serine/threonine kinase binding"/>
    <property type="evidence" value="ECO:0007669"/>
    <property type="project" value="TreeGrafter"/>
</dbReference>
<dbReference type="PROSITE" id="PS00107">
    <property type="entry name" value="PROTEIN_KINASE_ATP"/>
    <property type="match status" value="1"/>
</dbReference>
<dbReference type="Pfam" id="PF08263">
    <property type="entry name" value="LRRNT_2"/>
    <property type="match status" value="1"/>
</dbReference>
<organism evidence="16 17">
    <name type="scientific">Apostasia shenzhenica</name>
    <dbReference type="NCBI Taxonomy" id="1088818"/>
    <lineage>
        <taxon>Eukaryota</taxon>
        <taxon>Viridiplantae</taxon>
        <taxon>Streptophyta</taxon>
        <taxon>Embryophyta</taxon>
        <taxon>Tracheophyta</taxon>
        <taxon>Spermatophyta</taxon>
        <taxon>Magnoliopsida</taxon>
        <taxon>Liliopsida</taxon>
        <taxon>Asparagales</taxon>
        <taxon>Orchidaceae</taxon>
        <taxon>Apostasioideae</taxon>
        <taxon>Apostasia</taxon>
    </lineage>
</organism>
<protein>
    <submittedName>
        <fullName evidence="16">Inactive leucine-rich repeat receptor-like protein kinase</fullName>
        <ecNumber evidence="16">2.7.11.-</ecNumber>
    </submittedName>
</protein>
<evidence type="ECO:0000313" key="16">
    <source>
        <dbReference type="EMBL" id="PKA66140.1"/>
    </source>
</evidence>
<dbReference type="SUPFAM" id="SSF56112">
    <property type="entry name" value="Protein kinase-like (PK-like)"/>
    <property type="match status" value="1"/>
</dbReference>
<evidence type="ECO:0000256" key="14">
    <source>
        <dbReference type="SAM" id="SignalP"/>
    </source>
</evidence>
<dbReference type="Gene3D" id="1.10.510.10">
    <property type="entry name" value="Transferase(Phosphotransferase) domain 1"/>
    <property type="match status" value="1"/>
</dbReference>
<dbReference type="PRINTS" id="PR00019">
    <property type="entry name" value="LEURICHRPT"/>
</dbReference>
<evidence type="ECO:0000259" key="15">
    <source>
        <dbReference type="PROSITE" id="PS50011"/>
    </source>
</evidence>
<keyword evidence="16" id="KW-0808">Transferase</keyword>
<dbReference type="Gene3D" id="3.80.10.10">
    <property type="entry name" value="Ribonuclease Inhibitor"/>
    <property type="match status" value="3"/>
</dbReference>
<dbReference type="InterPro" id="IPR050647">
    <property type="entry name" value="Plant_LRR-RLKs"/>
</dbReference>
<dbReference type="GO" id="GO:0004672">
    <property type="term" value="F:protein kinase activity"/>
    <property type="evidence" value="ECO:0007669"/>
    <property type="project" value="InterPro"/>
</dbReference>
<dbReference type="EMBL" id="KZ451887">
    <property type="protein sequence ID" value="PKA66140.1"/>
    <property type="molecule type" value="Genomic_DNA"/>
</dbReference>
<keyword evidence="5" id="KW-0677">Repeat</keyword>
<dbReference type="EC" id="2.7.11.-" evidence="16"/>
<dbReference type="GO" id="GO:0005886">
    <property type="term" value="C:plasma membrane"/>
    <property type="evidence" value="ECO:0007669"/>
    <property type="project" value="UniProtKB-SubCell"/>
</dbReference>
<evidence type="ECO:0000256" key="5">
    <source>
        <dbReference type="ARBA" id="ARBA00022737"/>
    </source>
</evidence>
<dbReference type="Pfam" id="PF00560">
    <property type="entry name" value="LRR_1"/>
    <property type="match status" value="2"/>
</dbReference>
<dbReference type="InterPro" id="IPR000719">
    <property type="entry name" value="Prot_kinase_dom"/>
</dbReference>
<keyword evidence="3 13" id="KW-0812">Transmembrane</keyword>
<dbReference type="OrthoDB" id="676979at2759"/>
<evidence type="ECO:0000256" key="12">
    <source>
        <dbReference type="PROSITE-ProRule" id="PRU10141"/>
    </source>
</evidence>
<keyword evidence="11" id="KW-0325">Glycoprotein</keyword>
<dbReference type="SMART" id="SM00369">
    <property type="entry name" value="LRR_TYP"/>
    <property type="match status" value="9"/>
</dbReference>
<keyword evidence="16" id="KW-0418">Kinase</keyword>
<sequence>MRASYTPPLILFLLLLLIYPPPSSPATAPLLSDAVLGLIVFKAALQDTAGALSTWSPDDSSPCGWAHVDCASSSGAIDAVVGLSLSSLSLSSSSGLPRGLDLLPFLRSISLSSNNLSGPLPSPFPYLPRLSSLDLSSNSLSGSLPPSLLSHSLPSLRSIFLQSNSFSGPLAFSLFTSPACASLRLLDLSSNSLNGPIPESISHCSLLLHLNLSCNSFSGDPFSVLSFLPRLRILDLSHNSLSGPIPNSIASLHHLKLLRLSGNQLFGQIPFGIAFLPHLLTLELAGNQLSDNLPSWFTRLTALQRLDLSSNSLTGEIPSDLSALEELRYLSLAGNSLSGGIPASLADLSKLTELRLGHNVLNGSIPPKIFDLELQVLDLVGNNLAGTLPPISAKLAKALQWLDLAGNGFTGKTSPEIVFCSNLQYLNLSWNNLDSPVPPELGDFKNLSVLDLRSSGIYGQIPADLCNSGSLRVLQLDGNGLSGRIPDEIGNCSVLHLLSLSHNNLTGNIPAAMAELKKLEILKLEYNYLSGEIPQDLGTLSNLVAVNISNNRLAGRLPASGVFPSLDPSALRGNLGLCSPLVAEPCKMDDVPKPLVLDPNTINQGRNHSRANPAASSPAEIRHRRRLLSLSAMIAIAAAFFIIIGIMVVCLLNISARRRLEKALESICSSSSRSGSTPAVGKWVIFDTLQYSVAVLAGVSADGILSKATEIGRGAFGIVYRAAFAGDSRPPVAIRKMVSHGIIGSHEDFDREVRAMAKALHPNLLSVKGYYWTPQLQLLITQFAAGGSLHFRLHGSGAVEASLSWAERFNIALGAARGLAHLHRAFRTPVIHYNVKPSNILLDGDGNAMVADFGMALLLPSEKFAAATAAGGFGSSMGYAAPELACQSVRVSEKCDVYGFGVVLLELVTGRQAVEVGDDETVVLADVVRTVLERGEAAECVDRRMGEFPEEEVLPVLKLGVVCASLIPSSRPTMAEVVQILQVIKTPVVERMAAFSWER</sequence>
<evidence type="ECO:0000256" key="11">
    <source>
        <dbReference type="ARBA" id="ARBA00023180"/>
    </source>
</evidence>
<dbReference type="SUPFAM" id="SSF52058">
    <property type="entry name" value="L domain-like"/>
    <property type="match status" value="3"/>
</dbReference>
<dbReference type="InterPro" id="IPR003591">
    <property type="entry name" value="Leu-rich_rpt_typical-subtyp"/>
</dbReference>
<dbReference type="InterPro" id="IPR055414">
    <property type="entry name" value="LRR_R13L4/SHOC2-like"/>
</dbReference>
<evidence type="ECO:0000256" key="7">
    <source>
        <dbReference type="ARBA" id="ARBA00022840"/>
    </source>
</evidence>
<keyword evidence="2" id="KW-0433">Leucine-rich repeat</keyword>
<dbReference type="Pfam" id="PF23598">
    <property type="entry name" value="LRR_14"/>
    <property type="match status" value="1"/>
</dbReference>
<evidence type="ECO:0000256" key="3">
    <source>
        <dbReference type="ARBA" id="ARBA00022692"/>
    </source>
</evidence>
<name>A0A2I0BEA9_9ASPA</name>
<dbReference type="InterPro" id="IPR001611">
    <property type="entry name" value="Leu-rich_rpt"/>
</dbReference>
<dbReference type="Gene3D" id="3.30.200.20">
    <property type="entry name" value="Phosphorylase Kinase, domain 1"/>
    <property type="match status" value="1"/>
</dbReference>
<dbReference type="InterPro" id="IPR011009">
    <property type="entry name" value="Kinase-like_dom_sf"/>
</dbReference>
<dbReference type="Pfam" id="PF00069">
    <property type="entry name" value="Pkinase"/>
    <property type="match status" value="1"/>
</dbReference>
<keyword evidence="4 14" id="KW-0732">Signal</keyword>
<dbReference type="Pfam" id="PF13855">
    <property type="entry name" value="LRR_8"/>
    <property type="match status" value="2"/>
</dbReference>
<feature type="binding site" evidence="12">
    <location>
        <position position="736"/>
    </location>
    <ligand>
        <name>ATP</name>
        <dbReference type="ChEBI" id="CHEBI:30616"/>
    </ligand>
</feature>
<evidence type="ECO:0000256" key="8">
    <source>
        <dbReference type="ARBA" id="ARBA00022989"/>
    </source>
</evidence>
<keyword evidence="9 13" id="KW-0472">Membrane</keyword>
<feature type="signal peptide" evidence="14">
    <location>
        <begin position="1"/>
        <end position="25"/>
    </location>
</feature>
<feature type="domain" description="Protein kinase" evidence="15">
    <location>
        <begin position="705"/>
        <end position="989"/>
    </location>
</feature>
<comment type="subcellular location">
    <subcellularLocation>
        <location evidence="1">Cell membrane</location>
        <topology evidence="1">Single-pass membrane protein</topology>
    </subcellularLocation>
</comment>
<gene>
    <name evidence="16" type="ORF">AXF42_Ash018430</name>
</gene>
<evidence type="ECO:0000256" key="10">
    <source>
        <dbReference type="ARBA" id="ARBA00023170"/>
    </source>
</evidence>
<dbReference type="Proteomes" id="UP000236161">
    <property type="component" value="Unassembled WGS sequence"/>
</dbReference>
<dbReference type="GO" id="GO:0005524">
    <property type="term" value="F:ATP binding"/>
    <property type="evidence" value="ECO:0007669"/>
    <property type="project" value="UniProtKB-UniRule"/>
</dbReference>
<dbReference type="STRING" id="1088818.A0A2I0BEA9"/>
<evidence type="ECO:0000256" key="6">
    <source>
        <dbReference type="ARBA" id="ARBA00022741"/>
    </source>
</evidence>
<dbReference type="InterPro" id="IPR013210">
    <property type="entry name" value="LRR_N_plant-typ"/>
</dbReference>
<reference evidence="16 17" key="1">
    <citation type="journal article" date="2017" name="Nature">
        <title>The Apostasia genome and the evolution of orchids.</title>
        <authorList>
            <person name="Zhang G.Q."/>
            <person name="Liu K.W."/>
            <person name="Li Z."/>
            <person name="Lohaus R."/>
            <person name="Hsiao Y.Y."/>
            <person name="Niu S.C."/>
            <person name="Wang J.Y."/>
            <person name="Lin Y.C."/>
            <person name="Xu Q."/>
            <person name="Chen L.J."/>
            <person name="Yoshida K."/>
            <person name="Fujiwara S."/>
            <person name="Wang Z.W."/>
            <person name="Zhang Y.Q."/>
            <person name="Mitsuda N."/>
            <person name="Wang M."/>
            <person name="Liu G.H."/>
            <person name="Pecoraro L."/>
            <person name="Huang H.X."/>
            <person name="Xiao X.J."/>
            <person name="Lin M."/>
            <person name="Wu X.Y."/>
            <person name="Wu W.L."/>
            <person name="Chen Y.Y."/>
            <person name="Chang S.B."/>
            <person name="Sakamoto S."/>
            <person name="Ohme-Takagi M."/>
            <person name="Yagi M."/>
            <person name="Zeng S.J."/>
            <person name="Shen C.Y."/>
            <person name="Yeh C.M."/>
            <person name="Luo Y.B."/>
            <person name="Tsai W.C."/>
            <person name="Van de Peer Y."/>
            <person name="Liu Z.J."/>
        </authorList>
    </citation>
    <scope>NUCLEOTIDE SEQUENCE [LARGE SCALE GENOMIC DNA]</scope>
    <source>
        <strain evidence="17">cv. Shenzhen</strain>
        <tissue evidence="16">Stem</tissue>
    </source>
</reference>
<evidence type="ECO:0000256" key="13">
    <source>
        <dbReference type="SAM" id="Phobius"/>
    </source>
</evidence>
<dbReference type="AlphaFoldDB" id="A0A2I0BEA9"/>
<evidence type="ECO:0000256" key="4">
    <source>
        <dbReference type="ARBA" id="ARBA00022729"/>
    </source>
</evidence>